<dbReference type="InterPro" id="IPR007129">
    <property type="entry name" value="Ubiqinol_cyt_c_chaperone_CPB3"/>
</dbReference>
<dbReference type="Pfam" id="PF03981">
    <property type="entry name" value="Ubiq_cyt_C_chap"/>
    <property type="match status" value="1"/>
</dbReference>
<comment type="similarity">
    <text evidence="1">Belongs to the CBP3 family.</text>
</comment>
<dbReference type="PANTHER" id="PTHR12184:SF1">
    <property type="entry name" value="UBIQUINOL-CYTOCHROME-C REDUCTASE COMPLEX ASSEMBLY FACTOR 1"/>
    <property type="match status" value="1"/>
</dbReference>
<keyword evidence="5" id="KW-1185">Reference proteome</keyword>
<dbReference type="InterPro" id="IPR021150">
    <property type="entry name" value="Ubiq_cyt_c_chap"/>
</dbReference>
<reference evidence="4 5" key="1">
    <citation type="submission" date="2018-11" db="EMBL/GenBank/DDBJ databases">
        <title>Genome sequence of Apiotrichum porosum DSM 27194.</title>
        <authorList>
            <person name="Aliyu H."/>
            <person name="Gorte O."/>
            <person name="Ochsenreither K."/>
        </authorList>
    </citation>
    <scope>NUCLEOTIDE SEQUENCE [LARGE SCALE GENOMIC DNA]</scope>
    <source>
        <strain evidence="4 5">DSM 27194</strain>
    </source>
</reference>
<evidence type="ECO:0000256" key="1">
    <source>
        <dbReference type="ARBA" id="ARBA00006407"/>
    </source>
</evidence>
<feature type="region of interest" description="Disordered" evidence="2">
    <location>
        <begin position="38"/>
        <end position="80"/>
    </location>
</feature>
<evidence type="ECO:0000256" key="2">
    <source>
        <dbReference type="SAM" id="MobiDB-lite"/>
    </source>
</evidence>
<feature type="compositionally biased region" description="Basic and acidic residues" evidence="2">
    <location>
        <begin position="41"/>
        <end position="54"/>
    </location>
</feature>
<dbReference type="OrthoDB" id="10253878at2759"/>
<name>A0A427Y182_9TREE</name>
<feature type="domain" description="Ubiquinol-cytochrome c chaperone" evidence="3">
    <location>
        <begin position="133"/>
        <end position="331"/>
    </location>
</feature>
<gene>
    <name evidence="4" type="primary">CBP3</name>
    <name evidence="4" type="ORF">EHS24_006368</name>
</gene>
<dbReference type="GO" id="GO:0005739">
    <property type="term" value="C:mitochondrion"/>
    <property type="evidence" value="ECO:0007669"/>
    <property type="project" value="TreeGrafter"/>
</dbReference>
<comment type="caution">
    <text evidence="4">The sequence shown here is derived from an EMBL/GenBank/DDBJ whole genome shotgun (WGS) entry which is preliminary data.</text>
</comment>
<feature type="region of interest" description="Disordered" evidence="2">
    <location>
        <begin position="165"/>
        <end position="195"/>
    </location>
</feature>
<evidence type="ECO:0000313" key="5">
    <source>
        <dbReference type="Proteomes" id="UP000279236"/>
    </source>
</evidence>
<evidence type="ECO:0000313" key="4">
    <source>
        <dbReference type="EMBL" id="RSH84837.1"/>
    </source>
</evidence>
<dbReference type="Proteomes" id="UP000279236">
    <property type="component" value="Unassembled WGS sequence"/>
</dbReference>
<dbReference type="EMBL" id="RSCE01000003">
    <property type="protein sequence ID" value="RSH84837.1"/>
    <property type="molecule type" value="Genomic_DNA"/>
</dbReference>
<dbReference type="AlphaFoldDB" id="A0A427Y182"/>
<evidence type="ECO:0000259" key="3">
    <source>
        <dbReference type="Pfam" id="PF03981"/>
    </source>
</evidence>
<dbReference type="STRING" id="105984.A0A427Y182"/>
<dbReference type="GO" id="GO:0034551">
    <property type="term" value="P:mitochondrial respiratory chain complex III assembly"/>
    <property type="evidence" value="ECO:0007669"/>
    <property type="project" value="TreeGrafter"/>
</dbReference>
<organism evidence="4 5">
    <name type="scientific">Apiotrichum porosum</name>
    <dbReference type="NCBI Taxonomy" id="105984"/>
    <lineage>
        <taxon>Eukaryota</taxon>
        <taxon>Fungi</taxon>
        <taxon>Dikarya</taxon>
        <taxon>Basidiomycota</taxon>
        <taxon>Agaricomycotina</taxon>
        <taxon>Tremellomycetes</taxon>
        <taxon>Trichosporonales</taxon>
        <taxon>Trichosporonaceae</taxon>
        <taxon>Apiotrichum</taxon>
    </lineage>
</organism>
<sequence length="345" mass="38249">MSALRSSRMLARTLYSTPAAASRMAMVPSLSSRAFSATRFSADETKPAKPEKDMTPYPVENAPQFPAPTDPFHPEPAKESKKEYSETQKALVRGAAKMLGYNSKQSTAIRESGRMMRGVVDAVEADRSFWYDTCGLPPTYQSFFQIHLLYVLLLVTRLRALRSSRPDASPIPESIEPGTPHDAPSQTHPKGTPILGKAAHEAYPTELLSHFFELAESQMRMVLGRGERESVIRKYMEEMGEQWKGAGTGLDYVLGLGISSDPADVARADAEMASWVWRNLFSSRGLSPTPVPQAIDELAFVEQLEAVVRWVRQELYRLDSVSDEDVLDGNIGNWDSLSEDADKSS</sequence>
<dbReference type="RefSeq" id="XP_028478285.1">
    <property type="nucleotide sequence ID" value="XM_028621833.1"/>
</dbReference>
<proteinExistence type="inferred from homology"/>
<accession>A0A427Y182</accession>
<dbReference type="GeneID" id="39590911"/>
<protein>
    <submittedName>
        <fullName evidence="4">Protein cbp3, mitochondrial</fullName>
    </submittedName>
</protein>
<dbReference type="PANTHER" id="PTHR12184">
    <property type="entry name" value="UBIQUINOL-CYTOCHROME C REDUCTASE COMPLEX ASSEMBLY FACTOR 1 FAMILY MEMBER"/>
    <property type="match status" value="1"/>
</dbReference>